<evidence type="ECO:0000256" key="4">
    <source>
        <dbReference type="ARBA" id="ARBA00022989"/>
    </source>
</evidence>
<dbReference type="EMBL" id="CAMXCT020002954">
    <property type="protein sequence ID" value="CAL1154897.1"/>
    <property type="molecule type" value="Genomic_DNA"/>
</dbReference>
<feature type="transmembrane region" description="Helical" evidence="6">
    <location>
        <begin position="238"/>
        <end position="259"/>
    </location>
</feature>
<dbReference type="InterPro" id="IPR001104">
    <property type="entry name" value="3-oxo-5_a-steroid_4-DH_C"/>
</dbReference>
<dbReference type="GO" id="GO:0016627">
    <property type="term" value="F:oxidoreductase activity, acting on the CH-CH group of donors"/>
    <property type="evidence" value="ECO:0007669"/>
    <property type="project" value="InterPro"/>
</dbReference>
<dbReference type="PROSITE" id="PS50244">
    <property type="entry name" value="S5A_REDUCTASE"/>
    <property type="match status" value="1"/>
</dbReference>
<evidence type="ECO:0000256" key="2">
    <source>
        <dbReference type="ARBA" id="ARBA00007742"/>
    </source>
</evidence>
<dbReference type="InterPro" id="IPR039357">
    <property type="entry name" value="SRD5A/TECR"/>
</dbReference>
<evidence type="ECO:0000313" key="11">
    <source>
        <dbReference type="Proteomes" id="UP001152797"/>
    </source>
</evidence>
<name>A0A9P1CZK2_9DINO</name>
<evidence type="ECO:0000313" key="9">
    <source>
        <dbReference type="EMBL" id="CAL1154897.1"/>
    </source>
</evidence>
<evidence type="ECO:0000259" key="7">
    <source>
        <dbReference type="Pfam" id="PF02544"/>
    </source>
</evidence>
<reference evidence="9" key="2">
    <citation type="submission" date="2024-04" db="EMBL/GenBank/DDBJ databases">
        <authorList>
            <person name="Chen Y."/>
            <person name="Shah S."/>
            <person name="Dougan E. K."/>
            <person name="Thang M."/>
            <person name="Chan C."/>
        </authorList>
    </citation>
    <scope>NUCLEOTIDE SEQUENCE [LARGE SCALE GENOMIC DNA]</scope>
</reference>
<comment type="caution">
    <text evidence="8">The sequence shown here is derived from an EMBL/GenBank/DDBJ whole genome shotgun (WGS) entry which is preliminary data.</text>
</comment>
<evidence type="ECO:0000256" key="1">
    <source>
        <dbReference type="ARBA" id="ARBA00004141"/>
    </source>
</evidence>
<dbReference type="GO" id="GO:0016020">
    <property type="term" value="C:membrane"/>
    <property type="evidence" value="ECO:0007669"/>
    <property type="project" value="UniProtKB-SubCell"/>
</dbReference>
<evidence type="ECO:0000313" key="8">
    <source>
        <dbReference type="EMBL" id="CAI4001522.1"/>
    </source>
</evidence>
<evidence type="ECO:0000256" key="3">
    <source>
        <dbReference type="ARBA" id="ARBA00022692"/>
    </source>
</evidence>
<sequence length="296" mass="34110">MRRKGQLDTAEKVAEAQVIWWQKFALARFSRSTSFNLLCTWATLLVFITTLAECSSSTAYGKFGHESIFSVPPKVGWWLMEVPVTMSFLYSFFWLPGGSPAHKSMKSHPGSVQQLLGQVMCLHYSYRGWIYPYLLRPHPGARSNFSLMPALGGWLVTITHGYLNGRWFAEHGRHLCRQSWLRDPRFLLGLLLYFSGFVALVYHDYLVRDLRSSPGPRYRIPHGGFFDYATQAVYFCELWTWLGFFLLSWGPNGLFIFLVSAGNLIPRSVASHQWYLKTFGDEYAKLGRAYLVPFVW</sequence>
<dbReference type="Pfam" id="PF02544">
    <property type="entry name" value="Steroid_dh"/>
    <property type="match status" value="1"/>
</dbReference>
<organism evidence="8">
    <name type="scientific">Cladocopium goreaui</name>
    <dbReference type="NCBI Taxonomy" id="2562237"/>
    <lineage>
        <taxon>Eukaryota</taxon>
        <taxon>Sar</taxon>
        <taxon>Alveolata</taxon>
        <taxon>Dinophyceae</taxon>
        <taxon>Suessiales</taxon>
        <taxon>Symbiodiniaceae</taxon>
        <taxon>Cladocopium</taxon>
    </lineage>
</organism>
<reference evidence="8" key="1">
    <citation type="submission" date="2022-10" db="EMBL/GenBank/DDBJ databases">
        <authorList>
            <person name="Chen Y."/>
            <person name="Dougan E. K."/>
            <person name="Chan C."/>
            <person name="Rhodes N."/>
            <person name="Thang M."/>
        </authorList>
    </citation>
    <scope>NUCLEOTIDE SEQUENCE</scope>
</reference>
<dbReference type="Proteomes" id="UP001152797">
    <property type="component" value="Unassembled WGS sequence"/>
</dbReference>
<keyword evidence="11" id="KW-1185">Reference proteome</keyword>
<keyword evidence="3 6" id="KW-0812">Transmembrane</keyword>
<dbReference type="OrthoDB" id="5788137at2759"/>
<comment type="similarity">
    <text evidence="2">Belongs to the steroid 5-alpha reductase family.</text>
</comment>
<evidence type="ECO:0000256" key="6">
    <source>
        <dbReference type="SAM" id="Phobius"/>
    </source>
</evidence>
<keyword evidence="5 6" id="KW-0472">Membrane</keyword>
<protein>
    <submittedName>
        <fullName evidence="10">3-oxo-5-alpha-steroid 4-dehydrogenase 1</fullName>
    </submittedName>
</protein>
<comment type="subcellular location">
    <subcellularLocation>
        <location evidence="1">Membrane</location>
        <topology evidence="1">Multi-pass membrane protein</topology>
    </subcellularLocation>
</comment>
<accession>A0A9P1CZK2</accession>
<feature type="domain" description="3-oxo-5-alpha-steroid 4-dehydrogenase C-terminal" evidence="7">
    <location>
        <begin position="150"/>
        <end position="296"/>
    </location>
</feature>
<dbReference type="PANTHER" id="PTHR10556:SF35">
    <property type="entry name" value="3-OXO-5-ALPHA-STEROID 4-DEHYDROGENASE FAMILY PROTEIN"/>
    <property type="match status" value="1"/>
</dbReference>
<evidence type="ECO:0000313" key="10">
    <source>
        <dbReference type="EMBL" id="CAL4788834.1"/>
    </source>
</evidence>
<feature type="transmembrane region" description="Helical" evidence="6">
    <location>
        <begin position="33"/>
        <end position="52"/>
    </location>
</feature>
<evidence type="ECO:0000256" key="5">
    <source>
        <dbReference type="ARBA" id="ARBA00023136"/>
    </source>
</evidence>
<dbReference type="EMBL" id="CAMXCT030002954">
    <property type="protein sequence ID" value="CAL4788834.1"/>
    <property type="molecule type" value="Genomic_DNA"/>
</dbReference>
<dbReference type="GO" id="GO:0006629">
    <property type="term" value="P:lipid metabolic process"/>
    <property type="evidence" value="ECO:0007669"/>
    <property type="project" value="InterPro"/>
</dbReference>
<dbReference type="EMBL" id="CAMXCT010002954">
    <property type="protein sequence ID" value="CAI4001522.1"/>
    <property type="molecule type" value="Genomic_DNA"/>
</dbReference>
<dbReference type="AlphaFoldDB" id="A0A9P1CZK2"/>
<dbReference type="PANTHER" id="PTHR10556">
    <property type="entry name" value="3-OXO-5-ALPHA-STEROID 4-DEHYDROGENASE"/>
    <property type="match status" value="1"/>
</dbReference>
<feature type="transmembrane region" description="Helical" evidence="6">
    <location>
        <begin position="75"/>
        <end position="95"/>
    </location>
</feature>
<gene>
    <name evidence="8" type="ORF">C1SCF055_LOCUS27564</name>
</gene>
<proteinExistence type="inferred from homology"/>
<keyword evidence="4 6" id="KW-1133">Transmembrane helix</keyword>
<feature type="transmembrane region" description="Helical" evidence="6">
    <location>
        <begin position="186"/>
        <end position="203"/>
    </location>
</feature>